<sequence>MSFSHCWIGRLSLTNDDLTREAESPTSVGISAFVKISVSIFFGVLSSWATLDPWFWIWRGWRNKVKPSSSGIDPRNSSDFAHALDVIDKTSTFFLGRRLLNCCRYPYELD</sequence>
<proteinExistence type="predicted"/>
<dbReference type="GeneID" id="36580184"/>
<name>A0A2J6T183_9HELO</name>
<protein>
    <submittedName>
        <fullName evidence="2">Uncharacterized protein</fullName>
    </submittedName>
</protein>
<dbReference type="Proteomes" id="UP000235371">
    <property type="component" value="Unassembled WGS sequence"/>
</dbReference>
<dbReference type="AlphaFoldDB" id="A0A2J6T183"/>
<feature type="transmembrane region" description="Helical" evidence="1">
    <location>
        <begin position="36"/>
        <end position="58"/>
    </location>
</feature>
<keyword evidence="1" id="KW-0472">Membrane</keyword>
<reference evidence="2 3" key="1">
    <citation type="submission" date="2016-04" db="EMBL/GenBank/DDBJ databases">
        <title>A degradative enzymes factory behind the ericoid mycorrhizal symbiosis.</title>
        <authorList>
            <consortium name="DOE Joint Genome Institute"/>
            <person name="Martino E."/>
            <person name="Morin E."/>
            <person name="Grelet G."/>
            <person name="Kuo A."/>
            <person name="Kohler A."/>
            <person name="Daghino S."/>
            <person name="Barry K."/>
            <person name="Choi C."/>
            <person name="Cichocki N."/>
            <person name="Clum A."/>
            <person name="Copeland A."/>
            <person name="Hainaut M."/>
            <person name="Haridas S."/>
            <person name="Labutti K."/>
            <person name="Lindquist E."/>
            <person name="Lipzen A."/>
            <person name="Khouja H.-R."/>
            <person name="Murat C."/>
            <person name="Ohm R."/>
            <person name="Olson A."/>
            <person name="Spatafora J."/>
            <person name="Veneault-Fourrey C."/>
            <person name="Henrissat B."/>
            <person name="Grigoriev I."/>
            <person name="Martin F."/>
            <person name="Perotto S."/>
        </authorList>
    </citation>
    <scope>NUCLEOTIDE SEQUENCE [LARGE SCALE GENOMIC DNA]</scope>
    <source>
        <strain evidence="2 3">E</strain>
    </source>
</reference>
<organism evidence="2 3">
    <name type="scientific">Hyaloscypha bicolor E</name>
    <dbReference type="NCBI Taxonomy" id="1095630"/>
    <lineage>
        <taxon>Eukaryota</taxon>
        <taxon>Fungi</taxon>
        <taxon>Dikarya</taxon>
        <taxon>Ascomycota</taxon>
        <taxon>Pezizomycotina</taxon>
        <taxon>Leotiomycetes</taxon>
        <taxon>Helotiales</taxon>
        <taxon>Hyaloscyphaceae</taxon>
        <taxon>Hyaloscypha</taxon>
        <taxon>Hyaloscypha bicolor</taxon>
    </lineage>
</organism>
<gene>
    <name evidence="2" type="ORF">K444DRAFT_35098</name>
</gene>
<evidence type="ECO:0000313" key="3">
    <source>
        <dbReference type="Proteomes" id="UP000235371"/>
    </source>
</evidence>
<accession>A0A2J6T183</accession>
<dbReference type="RefSeq" id="XP_024733681.1">
    <property type="nucleotide sequence ID" value="XM_024872103.1"/>
</dbReference>
<evidence type="ECO:0000256" key="1">
    <source>
        <dbReference type="SAM" id="Phobius"/>
    </source>
</evidence>
<evidence type="ECO:0000313" key="2">
    <source>
        <dbReference type="EMBL" id="PMD56777.1"/>
    </source>
</evidence>
<keyword evidence="1" id="KW-1133">Transmembrane helix</keyword>
<dbReference type="EMBL" id="KZ613847">
    <property type="protein sequence ID" value="PMD56777.1"/>
    <property type="molecule type" value="Genomic_DNA"/>
</dbReference>
<keyword evidence="3" id="KW-1185">Reference proteome</keyword>
<keyword evidence="1" id="KW-0812">Transmembrane</keyword>
<dbReference type="InParanoid" id="A0A2J6T183"/>